<keyword evidence="2" id="KW-1185">Reference proteome</keyword>
<name>A0ABV5I6Q3_9ACTN</name>
<dbReference type="Proteomes" id="UP001589647">
    <property type="component" value="Unassembled WGS sequence"/>
</dbReference>
<reference evidence="1 2" key="1">
    <citation type="submission" date="2024-09" db="EMBL/GenBank/DDBJ databases">
        <authorList>
            <person name="Sun Q."/>
            <person name="Mori K."/>
        </authorList>
    </citation>
    <scope>NUCLEOTIDE SEQUENCE [LARGE SCALE GENOMIC DNA]</scope>
    <source>
        <strain evidence="1 2">CCM 3426</strain>
    </source>
</reference>
<gene>
    <name evidence="1" type="ORF">ACFFV7_03310</name>
</gene>
<proteinExistence type="predicted"/>
<sequence length="120" mass="12951">MSDNHGIHISGHAHVRADAMAAGPHAQAHSHKIEDHRRFGDVRTRLDALLADLRADVERHPELRKAIEAAEEVGRELDGGEPEPGRVLRFLGVLGSGVERFSAFAAAAASIEESVRALLP</sequence>
<dbReference type="RefSeq" id="WP_189645793.1">
    <property type="nucleotide sequence ID" value="NZ_BMRC01000001.1"/>
</dbReference>
<organism evidence="1 2">
    <name type="scientific">Nonomuraea spiralis</name>
    <dbReference type="NCBI Taxonomy" id="46182"/>
    <lineage>
        <taxon>Bacteria</taxon>
        <taxon>Bacillati</taxon>
        <taxon>Actinomycetota</taxon>
        <taxon>Actinomycetes</taxon>
        <taxon>Streptosporangiales</taxon>
        <taxon>Streptosporangiaceae</taxon>
        <taxon>Nonomuraea</taxon>
    </lineage>
</organism>
<accession>A0ABV5I6Q3</accession>
<evidence type="ECO:0000313" key="2">
    <source>
        <dbReference type="Proteomes" id="UP001589647"/>
    </source>
</evidence>
<comment type="caution">
    <text evidence="1">The sequence shown here is derived from an EMBL/GenBank/DDBJ whole genome shotgun (WGS) entry which is preliminary data.</text>
</comment>
<dbReference type="EMBL" id="JBHMEI010000001">
    <property type="protein sequence ID" value="MFB9200211.1"/>
    <property type="molecule type" value="Genomic_DNA"/>
</dbReference>
<evidence type="ECO:0000313" key="1">
    <source>
        <dbReference type="EMBL" id="MFB9200211.1"/>
    </source>
</evidence>
<protein>
    <submittedName>
        <fullName evidence="1">Uncharacterized protein</fullName>
    </submittedName>
</protein>